<evidence type="ECO:0000256" key="6">
    <source>
        <dbReference type="ARBA" id="ARBA00022989"/>
    </source>
</evidence>
<evidence type="ECO:0000256" key="4">
    <source>
        <dbReference type="ARBA" id="ARBA00022475"/>
    </source>
</evidence>
<feature type="transmembrane region" description="Helical" evidence="8">
    <location>
        <begin position="512"/>
        <end position="535"/>
    </location>
</feature>
<dbReference type="Pfam" id="PF12698">
    <property type="entry name" value="ABC2_membrane_3"/>
    <property type="match status" value="1"/>
</dbReference>
<dbReference type="PANTHER" id="PTHR30294">
    <property type="entry name" value="MEMBRANE COMPONENT OF ABC TRANSPORTER YHHJ-RELATED"/>
    <property type="match status" value="1"/>
</dbReference>
<keyword evidence="7 8" id="KW-0472">Membrane</keyword>
<evidence type="ECO:0000256" key="1">
    <source>
        <dbReference type="ARBA" id="ARBA00004651"/>
    </source>
</evidence>
<feature type="transmembrane region" description="Helical" evidence="8">
    <location>
        <begin position="353"/>
        <end position="371"/>
    </location>
</feature>
<dbReference type="KEGG" id="uli:ETAA1_53620"/>
<feature type="domain" description="ABC transmembrane type-2" evidence="9">
    <location>
        <begin position="315"/>
        <end position="540"/>
    </location>
</feature>
<feature type="transmembrane region" description="Helical" evidence="8">
    <location>
        <begin position="426"/>
        <end position="450"/>
    </location>
</feature>
<dbReference type="RefSeq" id="WP_145243574.1">
    <property type="nucleotide sequence ID" value="NZ_CP036273.1"/>
</dbReference>
<comment type="subcellular location">
    <subcellularLocation>
        <location evidence="1">Cell membrane</location>
        <topology evidence="1">Multi-pass membrane protein</topology>
    </subcellularLocation>
</comment>
<evidence type="ECO:0000313" key="11">
    <source>
        <dbReference type="Proteomes" id="UP000319576"/>
    </source>
</evidence>
<evidence type="ECO:0000256" key="7">
    <source>
        <dbReference type="ARBA" id="ARBA00023136"/>
    </source>
</evidence>
<protein>
    <submittedName>
        <fullName evidence="10">Inner membrane transport permease YbhR</fullName>
    </submittedName>
</protein>
<dbReference type="EMBL" id="CP036273">
    <property type="protein sequence ID" value="QDU23363.1"/>
    <property type="molecule type" value="Genomic_DNA"/>
</dbReference>
<sequence length="540" mass="58162">MPVFTLAAKDLRLLLRDPRSAVILLLMPLVLTLVMGLALGEGFGEKADDRLRVSVVLLDGGLPAKAGRTFPAKPWSELVLDDLAADPDGTGGGIRVEVIGTREEAEKLVARGKRPAVLVFEREFSDRMDRASFLAAPGFEPVNPLGRDGVVQERVGLTVLRDPTQPTASAVIEQVAQVSMFRVVIPYMIGQAFARVGDDRFMEHLAEGLKERKPLPPDVLVQLDPTVQKLLAALLADPKFDAMLRREFGLFTNTIKGQMPQFRRLVSEAFRDREVAARVGKDVSIGEVMTPAVRAEVGPGVKAGVGELFPSYDFTALTWQQLTRTGERGGAAANRAVYADPGAKRYQILVPQFTVMFAFFLVLTVGWLFVAERTHGTLVRLRAAPLSRGQVLLGKLLPCLLVSLVQGVVLLLAGRVVFGMSWGAEPWLLLPVVASTSAAAVGLAMLVASAAKTETQVAVYGTLLVLVLGGASGSLMPRELMPEAMKRASQVTPHAWALDAYSQLLGSPTPDVGVVVMSCVVLLAFGAAFLALAWWRLDLT</sequence>
<comment type="similarity">
    <text evidence="2">Belongs to the ABC-2 integral membrane protein family.</text>
</comment>
<feature type="transmembrane region" description="Helical" evidence="8">
    <location>
        <begin position="21"/>
        <end position="40"/>
    </location>
</feature>
<gene>
    <name evidence="10" type="primary">ybhR</name>
    <name evidence="10" type="ORF">ETAA1_53620</name>
</gene>
<keyword evidence="11" id="KW-1185">Reference proteome</keyword>
<organism evidence="10 11">
    <name type="scientific">Urbifossiella limnaea</name>
    <dbReference type="NCBI Taxonomy" id="2528023"/>
    <lineage>
        <taxon>Bacteria</taxon>
        <taxon>Pseudomonadati</taxon>
        <taxon>Planctomycetota</taxon>
        <taxon>Planctomycetia</taxon>
        <taxon>Gemmatales</taxon>
        <taxon>Gemmataceae</taxon>
        <taxon>Urbifossiella</taxon>
    </lineage>
</organism>
<dbReference type="InterPro" id="IPR051449">
    <property type="entry name" value="ABC-2_transporter_component"/>
</dbReference>
<keyword evidence="5 8" id="KW-0812">Transmembrane</keyword>
<feature type="transmembrane region" description="Helical" evidence="8">
    <location>
        <begin position="457"/>
        <end position="476"/>
    </location>
</feature>
<dbReference type="GO" id="GO:0140359">
    <property type="term" value="F:ABC-type transporter activity"/>
    <property type="evidence" value="ECO:0007669"/>
    <property type="project" value="InterPro"/>
</dbReference>
<dbReference type="InterPro" id="IPR013525">
    <property type="entry name" value="ABC2_TM"/>
</dbReference>
<dbReference type="PANTHER" id="PTHR30294:SF38">
    <property type="entry name" value="TRANSPORT PERMEASE PROTEIN"/>
    <property type="match status" value="1"/>
</dbReference>
<evidence type="ECO:0000256" key="8">
    <source>
        <dbReference type="SAM" id="Phobius"/>
    </source>
</evidence>
<keyword evidence="3" id="KW-0813">Transport</keyword>
<evidence type="ECO:0000256" key="3">
    <source>
        <dbReference type="ARBA" id="ARBA00022448"/>
    </source>
</evidence>
<dbReference type="GO" id="GO:0005886">
    <property type="term" value="C:plasma membrane"/>
    <property type="evidence" value="ECO:0007669"/>
    <property type="project" value="UniProtKB-SubCell"/>
</dbReference>
<evidence type="ECO:0000259" key="9">
    <source>
        <dbReference type="PROSITE" id="PS51012"/>
    </source>
</evidence>
<reference evidence="10 11" key="1">
    <citation type="submission" date="2019-02" db="EMBL/GenBank/DDBJ databases">
        <title>Deep-cultivation of Planctomycetes and their phenomic and genomic characterization uncovers novel biology.</title>
        <authorList>
            <person name="Wiegand S."/>
            <person name="Jogler M."/>
            <person name="Boedeker C."/>
            <person name="Pinto D."/>
            <person name="Vollmers J."/>
            <person name="Rivas-Marin E."/>
            <person name="Kohn T."/>
            <person name="Peeters S.H."/>
            <person name="Heuer A."/>
            <person name="Rast P."/>
            <person name="Oberbeckmann S."/>
            <person name="Bunk B."/>
            <person name="Jeske O."/>
            <person name="Meyerdierks A."/>
            <person name="Storesund J.E."/>
            <person name="Kallscheuer N."/>
            <person name="Luecker S."/>
            <person name="Lage O.M."/>
            <person name="Pohl T."/>
            <person name="Merkel B.J."/>
            <person name="Hornburger P."/>
            <person name="Mueller R.-W."/>
            <person name="Bruemmer F."/>
            <person name="Labrenz M."/>
            <person name="Spormann A.M."/>
            <person name="Op den Camp H."/>
            <person name="Overmann J."/>
            <person name="Amann R."/>
            <person name="Jetten M.S.M."/>
            <person name="Mascher T."/>
            <person name="Medema M.H."/>
            <person name="Devos D.P."/>
            <person name="Kaster A.-K."/>
            <person name="Ovreas L."/>
            <person name="Rohde M."/>
            <person name="Galperin M.Y."/>
            <person name="Jogler C."/>
        </authorList>
    </citation>
    <scope>NUCLEOTIDE SEQUENCE [LARGE SCALE GENOMIC DNA]</scope>
    <source>
        <strain evidence="10 11">ETA_A1</strain>
    </source>
</reference>
<evidence type="ECO:0000256" key="5">
    <source>
        <dbReference type="ARBA" id="ARBA00022692"/>
    </source>
</evidence>
<name>A0A517Y0T5_9BACT</name>
<evidence type="ECO:0000313" key="10">
    <source>
        <dbReference type="EMBL" id="QDU23363.1"/>
    </source>
</evidence>
<proteinExistence type="inferred from homology"/>
<keyword evidence="4" id="KW-1003">Cell membrane</keyword>
<accession>A0A517Y0T5</accession>
<dbReference type="OrthoDB" id="3078158at2"/>
<feature type="transmembrane region" description="Helical" evidence="8">
    <location>
        <begin position="392"/>
        <end position="414"/>
    </location>
</feature>
<dbReference type="PROSITE" id="PS51012">
    <property type="entry name" value="ABC_TM2"/>
    <property type="match status" value="1"/>
</dbReference>
<dbReference type="AlphaFoldDB" id="A0A517Y0T5"/>
<evidence type="ECO:0000256" key="2">
    <source>
        <dbReference type="ARBA" id="ARBA00007783"/>
    </source>
</evidence>
<keyword evidence="6 8" id="KW-1133">Transmembrane helix</keyword>
<dbReference type="Proteomes" id="UP000319576">
    <property type="component" value="Chromosome"/>
</dbReference>
<dbReference type="InterPro" id="IPR047817">
    <property type="entry name" value="ABC2_TM_bact-type"/>
</dbReference>